<feature type="coiled-coil region" evidence="3">
    <location>
        <begin position="23"/>
        <end position="50"/>
    </location>
</feature>
<evidence type="ECO:0000256" key="1">
    <source>
        <dbReference type="ARBA" id="ARBA00005254"/>
    </source>
</evidence>
<keyword evidence="5" id="KW-1185">Reference proteome</keyword>
<comment type="caution">
    <text evidence="4">The sequence shown here is derived from an EMBL/GenBank/DDBJ whole genome shotgun (WGS) entry which is preliminary data.</text>
</comment>
<evidence type="ECO:0000256" key="3">
    <source>
        <dbReference type="SAM" id="Coils"/>
    </source>
</evidence>
<evidence type="ECO:0000256" key="2">
    <source>
        <dbReference type="RuleBase" id="RU003707"/>
    </source>
</evidence>
<organism evidence="4 5">
    <name type="scientific">Pseudovibrio ascidiaceicola</name>
    <dbReference type="NCBI Taxonomy" id="285279"/>
    <lineage>
        <taxon>Bacteria</taxon>
        <taxon>Pseudomonadati</taxon>
        <taxon>Pseudomonadota</taxon>
        <taxon>Alphaproteobacteria</taxon>
        <taxon>Hyphomicrobiales</taxon>
        <taxon>Stappiaceae</taxon>
        <taxon>Pseudovibrio</taxon>
    </lineage>
</organism>
<dbReference type="PROSITE" id="PS00166">
    <property type="entry name" value="ENOYL_COA_HYDRATASE"/>
    <property type="match status" value="1"/>
</dbReference>
<dbReference type="PANTHER" id="PTHR42964:SF1">
    <property type="entry name" value="POLYKETIDE BIOSYNTHESIS ENOYL-COA HYDRATASE PKSH-RELATED"/>
    <property type="match status" value="1"/>
</dbReference>
<dbReference type="Proteomes" id="UP000199598">
    <property type="component" value="Unassembled WGS sequence"/>
</dbReference>
<dbReference type="RefSeq" id="WP_093523633.1">
    <property type="nucleotide sequence ID" value="NZ_FOSK01000017.1"/>
</dbReference>
<dbReference type="CDD" id="cd06558">
    <property type="entry name" value="crotonase-like"/>
    <property type="match status" value="1"/>
</dbReference>
<gene>
    <name evidence="4" type="ORF">SAMN04488518_11782</name>
</gene>
<dbReference type="Gene3D" id="3.90.226.10">
    <property type="entry name" value="2-enoyl-CoA Hydratase, Chain A, domain 1"/>
    <property type="match status" value="1"/>
</dbReference>
<dbReference type="InterPro" id="IPR029045">
    <property type="entry name" value="ClpP/crotonase-like_dom_sf"/>
</dbReference>
<dbReference type="InterPro" id="IPR051683">
    <property type="entry name" value="Enoyl-CoA_Hydratase/Isomerase"/>
</dbReference>
<dbReference type="EMBL" id="FOSK01000017">
    <property type="protein sequence ID" value="SFL12791.1"/>
    <property type="molecule type" value="Genomic_DNA"/>
</dbReference>
<sequence length="261" mass="28433">MTYQNLRIEKADNGITTLLLARAEKHNAMNAQMMDELVAAAEELDNCEQTRAIILAADGETFCAGGDLKWMQAQAEKDRIGKMQEANRLAGMLKRLDNMKKPLIARVHGPAYGGGVGILSVCDLVVAADNTKFALTETRLGLIPATIGTYVVRRLGEGHARQVFMNARPFGAERAHHLGLVSLVTTPEDLHAVTQKEAEAYLNCAPGAVADAKALCQNLARMPVEDQIDYTANALADRWETTEAQAGISAFFAKETPPWRK</sequence>
<dbReference type="PANTHER" id="PTHR42964">
    <property type="entry name" value="ENOYL-COA HYDRATASE"/>
    <property type="match status" value="1"/>
</dbReference>
<dbReference type="InterPro" id="IPR014748">
    <property type="entry name" value="Enoyl-CoA_hydra_C"/>
</dbReference>
<dbReference type="Gene3D" id="1.10.12.10">
    <property type="entry name" value="Lyase 2-enoyl-coa Hydratase, Chain A, domain 2"/>
    <property type="match status" value="1"/>
</dbReference>
<protein>
    <submittedName>
        <fullName evidence="4">Methylglutaconyl-CoA hydratase</fullName>
    </submittedName>
</protein>
<dbReference type="InterPro" id="IPR018376">
    <property type="entry name" value="Enoyl-CoA_hyd/isom_CS"/>
</dbReference>
<dbReference type="InterPro" id="IPR001753">
    <property type="entry name" value="Enoyl-CoA_hydra/iso"/>
</dbReference>
<reference evidence="4 5" key="1">
    <citation type="submission" date="2016-10" db="EMBL/GenBank/DDBJ databases">
        <authorList>
            <person name="Varghese N."/>
            <person name="Submissions S."/>
        </authorList>
    </citation>
    <scope>NUCLEOTIDE SEQUENCE [LARGE SCALE GENOMIC DNA]</scope>
    <source>
        <strain evidence="4 5">DSM 16392</strain>
    </source>
</reference>
<proteinExistence type="inferred from homology"/>
<accession>A0A1I4F8Q8</accession>
<name>A0A1I4F8Q8_9HYPH</name>
<comment type="similarity">
    <text evidence="1 2">Belongs to the enoyl-CoA hydratase/isomerase family.</text>
</comment>
<evidence type="ECO:0000313" key="5">
    <source>
        <dbReference type="Proteomes" id="UP000199598"/>
    </source>
</evidence>
<dbReference type="Pfam" id="PF00378">
    <property type="entry name" value="ECH_1"/>
    <property type="match status" value="1"/>
</dbReference>
<dbReference type="SUPFAM" id="SSF52096">
    <property type="entry name" value="ClpP/crotonase"/>
    <property type="match status" value="1"/>
</dbReference>
<evidence type="ECO:0000313" key="4">
    <source>
        <dbReference type="EMBL" id="SFL12791.1"/>
    </source>
</evidence>
<keyword evidence="3" id="KW-0175">Coiled coil</keyword>